<organism evidence="2 4">
    <name type="scientific">Tieghemiomyces parasiticus</name>
    <dbReference type="NCBI Taxonomy" id="78921"/>
    <lineage>
        <taxon>Eukaryota</taxon>
        <taxon>Fungi</taxon>
        <taxon>Fungi incertae sedis</taxon>
        <taxon>Zoopagomycota</taxon>
        <taxon>Kickxellomycotina</taxon>
        <taxon>Dimargaritomycetes</taxon>
        <taxon>Dimargaritales</taxon>
        <taxon>Dimargaritaceae</taxon>
        <taxon>Tieghemiomyces</taxon>
    </lineage>
</organism>
<evidence type="ECO:0000313" key="3">
    <source>
        <dbReference type="EMBL" id="KAJ1915343.1"/>
    </source>
</evidence>
<proteinExistence type="predicted"/>
<evidence type="ECO:0000313" key="4">
    <source>
        <dbReference type="Proteomes" id="UP001150569"/>
    </source>
</evidence>
<dbReference type="AlphaFoldDB" id="A0A9W7ZIV0"/>
<reference evidence="2" key="1">
    <citation type="submission" date="2022-07" db="EMBL/GenBank/DDBJ databases">
        <title>Phylogenomic reconstructions and comparative analyses of Kickxellomycotina fungi.</title>
        <authorList>
            <person name="Reynolds N.K."/>
            <person name="Stajich J.E."/>
            <person name="Barry K."/>
            <person name="Grigoriev I.V."/>
            <person name="Crous P."/>
            <person name="Smith M.E."/>
        </authorList>
    </citation>
    <scope>NUCLEOTIDE SEQUENCE</scope>
    <source>
        <strain evidence="2">RSA 861</strain>
    </source>
</reference>
<evidence type="ECO:0000256" key="1">
    <source>
        <dbReference type="SAM" id="MobiDB-lite"/>
    </source>
</evidence>
<feature type="compositionally biased region" description="Polar residues" evidence="1">
    <location>
        <begin position="1"/>
        <end position="15"/>
    </location>
</feature>
<dbReference type="EMBL" id="JANBPT010001463">
    <property type="protein sequence ID" value="KAJ1907553.1"/>
    <property type="molecule type" value="Genomic_DNA"/>
</dbReference>
<dbReference type="EMBL" id="JANBPT010000634">
    <property type="protein sequence ID" value="KAJ1915343.1"/>
    <property type="molecule type" value="Genomic_DNA"/>
</dbReference>
<keyword evidence="4" id="KW-1185">Reference proteome</keyword>
<dbReference type="Proteomes" id="UP001150569">
    <property type="component" value="Unassembled WGS sequence"/>
</dbReference>
<accession>A0A9W7ZIV0</accession>
<gene>
    <name evidence="3" type="ORF">IWQ60_008468</name>
    <name evidence="2" type="ORF">IWQ60_011838</name>
</gene>
<name>A0A9W7ZIV0_9FUNG</name>
<evidence type="ECO:0000313" key="2">
    <source>
        <dbReference type="EMBL" id="KAJ1907553.1"/>
    </source>
</evidence>
<feature type="region of interest" description="Disordered" evidence="1">
    <location>
        <begin position="1"/>
        <end position="21"/>
    </location>
</feature>
<comment type="caution">
    <text evidence="2">The sequence shown here is derived from an EMBL/GenBank/DDBJ whole genome shotgun (WGS) entry which is preliminary data.</text>
</comment>
<sequence>MSLETTLSPYPTPNRSVDRLVVGSPPKSVRFDPSPTTYYTYSVTDYDRTSDYPPDWVTIHPEAMTRFNCDFDLRWTNGQPQL</sequence>
<protein>
    <submittedName>
        <fullName evidence="2">Uncharacterized protein</fullName>
    </submittedName>
</protein>